<dbReference type="InterPro" id="IPR050582">
    <property type="entry name" value="HAD-like_SerB"/>
</dbReference>
<evidence type="ECO:0000313" key="1">
    <source>
        <dbReference type="EMBL" id="CZS94328.1"/>
    </source>
</evidence>
<reference evidence="2" key="1">
    <citation type="submission" date="2016-03" db="EMBL/GenBank/DDBJ databases">
        <authorList>
            <person name="Ploux O."/>
        </authorList>
    </citation>
    <scope>NUCLEOTIDE SEQUENCE [LARGE SCALE GENOMIC DNA]</scope>
    <source>
        <strain evidence="2">UK7</strain>
    </source>
</reference>
<sequence length="396" mass="43767">MASNCHTSNNKLCSPTDSRIDPSATLNSPCATSSKVVVVGIYGLPGSGKTFLLNLLRRELRNELFEFYDGSEMIAKISPGGLEAFQGLEEGEKVQWRQLAIDTIRNECANSGRVAVVAGHFMFWPEEEEAARSGDVTRGRPSASLSYLSGWQEQEKMQLRSLCQDYNLLLAEKFLDESVVAGQTEVETVLKILVSQPAGGNDLLKTLFGSSLGYSYTAFRQATLLYEEIADDEEFDSTSLLKLVAKESHVGAVIISCGLRRVWEKVLEREGLSKVVEVIGGGRIADGFVVTARLKALLVSRLQKYHQKYVWAFGDSLLDLEMLGTADQAIVVVGDEKTRSRTMDLGLFNVIRDGGLQARQVVLPSDAMPRLDTNMLPLISMADPDFVYSMLRYRSR</sequence>
<keyword evidence="2" id="KW-1185">Reference proteome</keyword>
<dbReference type="GO" id="GO:0005737">
    <property type="term" value="C:cytoplasm"/>
    <property type="evidence" value="ECO:0007669"/>
    <property type="project" value="TreeGrafter"/>
</dbReference>
<dbReference type="PANTHER" id="PTHR43344">
    <property type="entry name" value="PHOSPHOSERINE PHOSPHATASE"/>
    <property type="match status" value="1"/>
</dbReference>
<dbReference type="AlphaFoldDB" id="A0A1E1K8B2"/>
<evidence type="ECO:0000313" key="2">
    <source>
        <dbReference type="Proteomes" id="UP000178129"/>
    </source>
</evidence>
<dbReference type="SUPFAM" id="SSF56784">
    <property type="entry name" value="HAD-like"/>
    <property type="match status" value="1"/>
</dbReference>
<name>A0A1E1K8B2_9HELO</name>
<proteinExistence type="predicted"/>
<comment type="caution">
    <text evidence="1">The sequence shown here is derived from an EMBL/GenBank/DDBJ whole genome shotgun (WGS) entry which is preliminary data.</text>
</comment>
<dbReference type="SUPFAM" id="SSF52540">
    <property type="entry name" value="P-loop containing nucleoside triphosphate hydrolases"/>
    <property type="match status" value="1"/>
</dbReference>
<dbReference type="GO" id="GO:0006564">
    <property type="term" value="P:L-serine biosynthetic process"/>
    <property type="evidence" value="ECO:0007669"/>
    <property type="project" value="TreeGrafter"/>
</dbReference>
<dbReference type="InParanoid" id="A0A1E1K8B2"/>
<dbReference type="STRING" id="914237.A0A1E1K8B2"/>
<protein>
    <submittedName>
        <fullName evidence="1">Uncharacterized protein</fullName>
    </submittedName>
</protein>
<dbReference type="GO" id="GO:0000287">
    <property type="term" value="F:magnesium ion binding"/>
    <property type="evidence" value="ECO:0007669"/>
    <property type="project" value="TreeGrafter"/>
</dbReference>
<dbReference type="EMBL" id="FJUW01000008">
    <property type="protein sequence ID" value="CZS94328.1"/>
    <property type="molecule type" value="Genomic_DNA"/>
</dbReference>
<dbReference type="Proteomes" id="UP000178129">
    <property type="component" value="Unassembled WGS sequence"/>
</dbReference>
<dbReference type="InterPro" id="IPR036412">
    <property type="entry name" value="HAD-like_sf"/>
</dbReference>
<organism evidence="1 2">
    <name type="scientific">Rhynchosporium graminicola</name>
    <dbReference type="NCBI Taxonomy" id="2792576"/>
    <lineage>
        <taxon>Eukaryota</taxon>
        <taxon>Fungi</taxon>
        <taxon>Dikarya</taxon>
        <taxon>Ascomycota</taxon>
        <taxon>Pezizomycotina</taxon>
        <taxon>Leotiomycetes</taxon>
        <taxon>Helotiales</taxon>
        <taxon>Ploettnerulaceae</taxon>
        <taxon>Rhynchosporium</taxon>
    </lineage>
</organism>
<dbReference type="Pfam" id="PF12710">
    <property type="entry name" value="HAD"/>
    <property type="match status" value="1"/>
</dbReference>
<dbReference type="Pfam" id="PF13207">
    <property type="entry name" value="AAA_17"/>
    <property type="match status" value="1"/>
</dbReference>
<accession>A0A1E1K8B2</accession>
<dbReference type="PANTHER" id="PTHR43344:SF20">
    <property type="entry name" value="URACIL PHOSPHORIBOSYLTRANSFERASE"/>
    <property type="match status" value="1"/>
</dbReference>
<dbReference type="Gene3D" id="3.40.50.300">
    <property type="entry name" value="P-loop containing nucleotide triphosphate hydrolases"/>
    <property type="match status" value="1"/>
</dbReference>
<dbReference type="InterPro" id="IPR027417">
    <property type="entry name" value="P-loop_NTPase"/>
</dbReference>
<dbReference type="GO" id="GO:0036424">
    <property type="term" value="F:L-phosphoserine phosphatase activity"/>
    <property type="evidence" value="ECO:0007669"/>
    <property type="project" value="TreeGrafter"/>
</dbReference>
<gene>
    <name evidence="1" type="ORF">RCO7_10303</name>
</gene>
<dbReference type="Gene3D" id="3.40.50.1000">
    <property type="entry name" value="HAD superfamily/HAD-like"/>
    <property type="match status" value="1"/>
</dbReference>
<dbReference type="InterPro" id="IPR023214">
    <property type="entry name" value="HAD_sf"/>
</dbReference>